<accession>A0A0H5R9S8</accession>
<dbReference type="GO" id="GO:0005665">
    <property type="term" value="C:RNA polymerase II, core complex"/>
    <property type="evidence" value="ECO:0007669"/>
    <property type="project" value="TreeGrafter"/>
</dbReference>
<feature type="non-terminal residue" evidence="7">
    <location>
        <position position="1"/>
    </location>
</feature>
<feature type="domain" description="Ubiquitin-like" evidence="6">
    <location>
        <begin position="91"/>
        <end position="144"/>
    </location>
</feature>
<dbReference type="GO" id="GO:0003899">
    <property type="term" value="F:DNA-directed RNA polymerase activity"/>
    <property type="evidence" value="ECO:0007669"/>
    <property type="project" value="InterPro"/>
</dbReference>
<keyword evidence="4" id="KW-0539">Nucleus</keyword>
<evidence type="ECO:0000256" key="3">
    <source>
        <dbReference type="ARBA" id="ARBA00022833"/>
    </source>
</evidence>
<dbReference type="PANTHER" id="PTHR12056">
    <property type="entry name" value="DNA-DIRECTED RNA POLYMERASES I, II, AND III"/>
    <property type="match status" value="1"/>
</dbReference>
<dbReference type="SUPFAM" id="SSF63393">
    <property type="entry name" value="RNA polymerase subunits"/>
    <property type="match status" value="1"/>
</dbReference>
<evidence type="ECO:0000256" key="4">
    <source>
        <dbReference type="ARBA" id="ARBA00023242"/>
    </source>
</evidence>
<dbReference type="GO" id="GO:0005666">
    <property type="term" value="C:RNA polymerase III complex"/>
    <property type="evidence" value="ECO:0007669"/>
    <property type="project" value="TreeGrafter"/>
</dbReference>
<evidence type="ECO:0000256" key="5">
    <source>
        <dbReference type="ARBA" id="ARBA00025770"/>
    </source>
</evidence>
<dbReference type="Pfam" id="PF03604">
    <property type="entry name" value="Zn_ribbon_RPAB4"/>
    <property type="match status" value="1"/>
</dbReference>
<comment type="subcellular location">
    <subcellularLocation>
        <location evidence="1">Nucleus</location>
    </subcellularLocation>
</comment>
<dbReference type="Pfam" id="PF00240">
    <property type="entry name" value="ubiquitin"/>
    <property type="match status" value="1"/>
</dbReference>
<evidence type="ECO:0000259" key="6">
    <source>
        <dbReference type="Pfam" id="PF00240"/>
    </source>
</evidence>
<dbReference type="SUPFAM" id="SSF54236">
    <property type="entry name" value="Ubiquitin-like"/>
    <property type="match status" value="1"/>
</dbReference>
<dbReference type="InterPro" id="IPR029071">
    <property type="entry name" value="Ubiquitin-like_domsf"/>
</dbReference>
<dbReference type="AlphaFoldDB" id="A0A0H5R9S8"/>
<dbReference type="InterPro" id="IPR000626">
    <property type="entry name" value="Ubiquitin-like_dom"/>
</dbReference>
<dbReference type="Gene3D" id="2.20.28.30">
    <property type="entry name" value="RNA polymerase ii, chain L"/>
    <property type="match status" value="1"/>
</dbReference>
<dbReference type="GO" id="GO:0008270">
    <property type="term" value="F:zinc ion binding"/>
    <property type="evidence" value="ECO:0007669"/>
    <property type="project" value="InterPro"/>
</dbReference>
<evidence type="ECO:0000313" key="7">
    <source>
        <dbReference type="EMBL" id="CRZ10546.1"/>
    </source>
</evidence>
<dbReference type="InterPro" id="IPR006591">
    <property type="entry name" value="RNAP_P/RPABC4"/>
</dbReference>
<name>A0A0H5R9S8_9EUKA</name>
<organism evidence="7">
    <name type="scientific">Spongospora subterranea</name>
    <dbReference type="NCBI Taxonomy" id="70186"/>
    <lineage>
        <taxon>Eukaryota</taxon>
        <taxon>Sar</taxon>
        <taxon>Rhizaria</taxon>
        <taxon>Endomyxa</taxon>
        <taxon>Phytomyxea</taxon>
        <taxon>Plasmodiophorida</taxon>
        <taxon>Plasmodiophoridae</taxon>
        <taxon>Spongospora</taxon>
    </lineage>
</organism>
<dbReference type="Gene3D" id="3.10.20.90">
    <property type="entry name" value="Phosphatidylinositol 3-kinase Catalytic Subunit, Chain A, domain 1"/>
    <property type="match status" value="1"/>
</dbReference>
<keyword evidence="3" id="KW-0862">Zinc</keyword>
<dbReference type="InterPro" id="IPR039747">
    <property type="entry name" value="RPABC4"/>
</dbReference>
<dbReference type="GO" id="GO:0006351">
    <property type="term" value="P:DNA-templated transcription"/>
    <property type="evidence" value="ECO:0007669"/>
    <property type="project" value="InterPro"/>
</dbReference>
<dbReference type="InterPro" id="IPR029040">
    <property type="entry name" value="RPABC4/Spt4"/>
</dbReference>
<dbReference type="CDD" id="cd17039">
    <property type="entry name" value="Ubl_ubiquitin_like"/>
    <property type="match status" value="1"/>
</dbReference>
<keyword evidence="2" id="KW-0479">Metal-binding</keyword>
<dbReference type="SMART" id="SM00659">
    <property type="entry name" value="RPOLCX"/>
    <property type="match status" value="1"/>
</dbReference>
<sequence length="350" mass="39614">QMKQLIRVKGDSGRLHIVDCASPETLCTTYRDLRNVLQQEQGLSSDHELCDANDAVYDLDTPLQFSSQAVVYVKWKSFDVVVIDEPHEPQHVQVSSSWTVYQVRKAYEIEIGTPIDRISFQGLELVDDATLASYKIIQNSTLVSRIRIYVHDKFCHIEQPLLLYEFSTIGDLKLAFGTSTARSTMSGKCTFRGKELDEYKTLFHAGIATDSLVEFTSAPFTIDIVVPGPPGDEEEGERIVELSTYDHHTIQMIKDNFGLATGGQALVPEDKLTLDGEALAENEMIYLRGIKHGTQLYLQREDVVKSIAYECGSCGDNNKIRRRDPIRCRNCGYRVLYKLRTTRPCQYVAR</sequence>
<comment type="similarity">
    <text evidence="5">Belongs to the archaeal Rpo12/eukaryotic RPC10 RNA polymerase subunit family.</text>
</comment>
<dbReference type="EMBL" id="HACM01010104">
    <property type="protein sequence ID" value="CRZ10546.1"/>
    <property type="molecule type" value="Transcribed_RNA"/>
</dbReference>
<evidence type="ECO:0000256" key="2">
    <source>
        <dbReference type="ARBA" id="ARBA00022723"/>
    </source>
</evidence>
<dbReference type="PANTHER" id="PTHR12056:SF2">
    <property type="entry name" value="GEO11084P1"/>
    <property type="match status" value="1"/>
</dbReference>
<dbReference type="GO" id="GO:0003677">
    <property type="term" value="F:DNA binding"/>
    <property type="evidence" value="ECO:0007669"/>
    <property type="project" value="InterPro"/>
</dbReference>
<protein>
    <recommendedName>
        <fullName evidence="6">Ubiquitin-like domain-containing protein</fullName>
    </recommendedName>
</protein>
<proteinExistence type="inferred from homology"/>
<reference evidence="7" key="1">
    <citation type="submission" date="2015-04" db="EMBL/GenBank/DDBJ databases">
        <title>The genome sequence of the plant pathogenic Rhizarian Plasmodiophora brassicae reveals insights in its biotrophic life cycle and the origin of chitin synthesis.</title>
        <authorList>
            <person name="Schwelm A."/>
            <person name="Fogelqvist J."/>
            <person name="Knaust A."/>
            <person name="Julke S."/>
            <person name="Lilja T."/>
            <person name="Dhandapani V."/>
            <person name="Bonilla-Rosso G."/>
            <person name="Karlsson M."/>
            <person name="Shevchenko A."/>
            <person name="Choi S.R."/>
            <person name="Kim H.G."/>
            <person name="Park J.Y."/>
            <person name="Lim Y.P."/>
            <person name="Ludwig-Muller J."/>
            <person name="Dixelius C."/>
        </authorList>
    </citation>
    <scope>NUCLEOTIDE SEQUENCE</scope>
    <source>
        <tissue evidence="7">Potato root galls</tissue>
    </source>
</reference>
<evidence type="ECO:0000256" key="1">
    <source>
        <dbReference type="ARBA" id="ARBA00004123"/>
    </source>
</evidence>
<dbReference type="GO" id="GO:0005736">
    <property type="term" value="C:RNA polymerase I complex"/>
    <property type="evidence" value="ECO:0007669"/>
    <property type="project" value="TreeGrafter"/>
</dbReference>